<keyword evidence="8 12" id="KW-0472">Membrane</keyword>
<dbReference type="GO" id="GO:0051897">
    <property type="term" value="P:positive regulation of phosphatidylinositol 3-kinase/protein kinase B signal transduction"/>
    <property type="evidence" value="ECO:0007669"/>
    <property type="project" value="TreeGrafter"/>
</dbReference>
<dbReference type="SMART" id="SM00219">
    <property type="entry name" value="TyrKc"/>
    <property type="match status" value="1"/>
</dbReference>
<evidence type="ECO:0000256" key="2">
    <source>
        <dbReference type="ARBA" id="ARBA00022475"/>
    </source>
</evidence>
<dbReference type="InterPro" id="IPR011009">
    <property type="entry name" value="Kinase-like_dom_sf"/>
</dbReference>
<organism evidence="15 17">
    <name type="scientific">Rotaria magnacalcarata</name>
    <dbReference type="NCBI Taxonomy" id="392030"/>
    <lineage>
        <taxon>Eukaryota</taxon>
        <taxon>Metazoa</taxon>
        <taxon>Spiralia</taxon>
        <taxon>Gnathifera</taxon>
        <taxon>Rotifera</taxon>
        <taxon>Eurotatoria</taxon>
        <taxon>Bdelloidea</taxon>
        <taxon>Philodinida</taxon>
        <taxon>Philodinidae</taxon>
        <taxon>Rotaria</taxon>
    </lineage>
</organism>
<evidence type="ECO:0000256" key="11">
    <source>
        <dbReference type="ARBA" id="ARBA00023180"/>
    </source>
</evidence>
<dbReference type="InterPro" id="IPR001245">
    <property type="entry name" value="Ser-Thr/Tyr_kinase_cat_dom"/>
</dbReference>
<evidence type="ECO:0000313" key="17">
    <source>
        <dbReference type="Proteomes" id="UP000663855"/>
    </source>
</evidence>
<dbReference type="InterPro" id="IPR000421">
    <property type="entry name" value="FA58C"/>
</dbReference>
<gene>
    <name evidence="16" type="ORF">BYL167_LOCUS16092</name>
    <name evidence="15" type="ORF">CJN711_LOCUS15693</name>
</gene>
<keyword evidence="6" id="KW-0067">ATP-binding</keyword>
<dbReference type="PANTHER" id="PTHR24416">
    <property type="entry name" value="TYROSINE-PROTEIN KINASE RECEPTOR"/>
    <property type="match status" value="1"/>
</dbReference>
<dbReference type="EMBL" id="CAJOBH010006083">
    <property type="protein sequence ID" value="CAF4044710.1"/>
    <property type="molecule type" value="Genomic_DNA"/>
</dbReference>
<dbReference type="PRINTS" id="PR00109">
    <property type="entry name" value="TYRKINASE"/>
</dbReference>
<evidence type="ECO:0000256" key="5">
    <source>
        <dbReference type="ARBA" id="ARBA00022741"/>
    </source>
</evidence>
<keyword evidence="4" id="KW-0732">Signal</keyword>
<evidence type="ECO:0000256" key="9">
    <source>
        <dbReference type="ARBA" id="ARBA00023157"/>
    </source>
</evidence>
<keyword evidence="5" id="KW-0547">Nucleotide-binding</keyword>
<evidence type="ECO:0000256" key="10">
    <source>
        <dbReference type="ARBA" id="ARBA00023170"/>
    </source>
</evidence>
<keyword evidence="11" id="KW-0325">Glycoprotein</keyword>
<dbReference type="GO" id="GO:0005518">
    <property type="term" value="F:collagen binding"/>
    <property type="evidence" value="ECO:0007669"/>
    <property type="project" value="TreeGrafter"/>
</dbReference>
<comment type="caution">
    <text evidence="15">The sequence shown here is derived from an EMBL/GenBank/DDBJ whole genome shotgun (WGS) entry which is preliminary data.</text>
</comment>
<dbReference type="InterPro" id="IPR008266">
    <property type="entry name" value="Tyr_kinase_AS"/>
</dbReference>
<dbReference type="GO" id="GO:0043235">
    <property type="term" value="C:receptor complex"/>
    <property type="evidence" value="ECO:0007669"/>
    <property type="project" value="TreeGrafter"/>
</dbReference>
<dbReference type="Pfam" id="PF21114">
    <property type="entry name" value="DDR1-2_DS-like"/>
    <property type="match status" value="1"/>
</dbReference>
<evidence type="ECO:0000313" key="15">
    <source>
        <dbReference type="EMBL" id="CAF1275413.1"/>
    </source>
</evidence>
<accession>A0A815BRP7</accession>
<dbReference type="Proteomes" id="UP000663855">
    <property type="component" value="Unassembled WGS sequence"/>
</dbReference>
<reference evidence="15" key="1">
    <citation type="submission" date="2021-02" db="EMBL/GenBank/DDBJ databases">
        <authorList>
            <person name="Nowell W R."/>
        </authorList>
    </citation>
    <scope>NUCLEOTIDE SEQUENCE</scope>
</reference>
<protein>
    <submittedName>
        <fullName evidence="15">Uncharacterized protein</fullName>
    </submittedName>
</protein>
<dbReference type="Gene3D" id="2.60.120.1190">
    <property type="match status" value="1"/>
</dbReference>
<evidence type="ECO:0000256" key="12">
    <source>
        <dbReference type="SAM" id="Phobius"/>
    </source>
</evidence>
<evidence type="ECO:0000256" key="4">
    <source>
        <dbReference type="ARBA" id="ARBA00022729"/>
    </source>
</evidence>
<dbReference type="EMBL" id="CAJNOV010007264">
    <property type="protein sequence ID" value="CAF1275413.1"/>
    <property type="molecule type" value="Genomic_DNA"/>
</dbReference>
<dbReference type="InterPro" id="IPR048525">
    <property type="entry name" value="DDR1-2_DS-like"/>
</dbReference>
<dbReference type="InterPro" id="IPR020635">
    <property type="entry name" value="Tyr_kinase_cat_dom"/>
</dbReference>
<dbReference type="SUPFAM" id="SSF56112">
    <property type="entry name" value="Protein kinase-like (PK-like)"/>
    <property type="match status" value="1"/>
</dbReference>
<dbReference type="PROSITE" id="PS50022">
    <property type="entry name" value="FA58C_3"/>
    <property type="match status" value="1"/>
</dbReference>
<dbReference type="InterPro" id="IPR000719">
    <property type="entry name" value="Prot_kinase_dom"/>
</dbReference>
<keyword evidence="3 12" id="KW-0812">Transmembrane</keyword>
<dbReference type="InterPro" id="IPR050122">
    <property type="entry name" value="RTK"/>
</dbReference>
<evidence type="ECO:0000313" key="16">
    <source>
        <dbReference type="EMBL" id="CAF4044710.1"/>
    </source>
</evidence>
<feature type="transmembrane region" description="Helical" evidence="12">
    <location>
        <begin position="335"/>
        <end position="360"/>
    </location>
</feature>
<name>A0A815BRP7_9BILA</name>
<proteinExistence type="predicted"/>
<sequence length="759" mass="87687">MRIVLFILIVHHGNFINSMELKGINSCQIPLINNSQIMTSSANIKSNNWCPSSYDNEPYLLISLSNLTYVTRLNIKTISSDMYYHLEYTRDNSINQYTTWRSYHLLNNKQENIQLDPPVIVKYIRLNIKQIKNNSCFQLEFFGCIFTDGVVSYSMLQGHHQLEDDTYDGQYNVKHRFLHDGLGQLSDGQTGPDNYEDLNGFQWVGWRKPRSTKHNHSIEILFKFDALRNFSRVTIHANNYYPKKIYVFRSAVIEFFNNNNNNKTTSVTYNHHRDDQFEMARPIMIDLKHHVASQIKVHLYFDGPWILISEMTFDSFIIPTTSIVKSESVHFSISYIIICLSTILIVLMLTLMFSLARCIFYMNSNIKKRYFSPIHNQTESSASTTSSEIDIGSSHHRYATIGSSTHPYLVCNNGDKSPSHNTKLVSTTNLLRSPPIIQQHHIEGICGNSSFGTRRLFTLDLNQSQFVPSQNINIKQRIENQHQIVGGGEIYQGELQVNQSVIPITIRRLLSSASVQSKISFFNEISLLTTLCHPNIIHAYGFCSEPSISLLIESSDATTIDLYQYLQHYKQAQPMETILYTTTVFFAVQISAALAYLESLNIYHRDIAARNCLVTTDLNIKLQDLAMCNEMYADDYVLITVANDIETRRPIRWCAWETICLNRYTTKSDVFSFGVLLWEILTMAERPHCLFDDDQVLLNLRNSNHDLIIPSYADDLIDLILSCWNKSDYDRPSFYQLNHFFSEKQQLFTIKSDSYQQID</sequence>
<comment type="subcellular location">
    <subcellularLocation>
        <location evidence="1">Cell membrane</location>
        <topology evidence="1">Single-pass type I membrane protein</topology>
    </subcellularLocation>
</comment>
<evidence type="ECO:0000259" key="14">
    <source>
        <dbReference type="PROSITE" id="PS50022"/>
    </source>
</evidence>
<dbReference type="Pfam" id="PF07714">
    <property type="entry name" value="PK_Tyr_Ser-Thr"/>
    <property type="match status" value="1"/>
</dbReference>
<dbReference type="GO" id="GO:0005886">
    <property type="term" value="C:plasma membrane"/>
    <property type="evidence" value="ECO:0007669"/>
    <property type="project" value="UniProtKB-SubCell"/>
</dbReference>
<feature type="transmembrane region" description="Helical" evidence="12">
    <location>
        <begin position="577"/>
        <end position="597"/>
    </location>
</feature>
<evidence type="ECO:0000256" key="3">
    <source>
        <dbReference type="ARBA" id="ARBA00022692"/>
    </source>
</evidence>
<evidence type="ECO:0000256" key="8">
    <source>
        <dbReference type="ARBA" id="ARBA00023136"/>
    </source>
</evidence>
<dbReference type="SUPFAM" id="SSF49785">
    <property type="entry name" value="Galactose-binding domain-like"/>
    <property type="match status" value="1"/>
</dbReference>
<feature type="domain" description="F5/8 type C" evidence="14">
    <location>
        <begin position="46"/>
        <end position="144"/>
    </location>
</feature>
<dbReference type="GO" id="GO:0038062">
    <property type="term" value="F:protein tyrosine kinase collagen receptor activity"/>
    <property type="evidence" value="ECO:0007669"/>
    <property type="project" value="TreeGrafter"/>
</dbReference>
<dbReference type="PANTHER" id="PTHR24416:SF634">
    <property type="entry name" value="DISCOIDIN DOMAIN-CONTAINING RECEPTOR TYROSINE KINASE B"/>
    <property type="match status" value="1"/>
</dbReference>
<dbReference type="Gene3D" id="2.60.120.260">
    <property type="entry name" value="Galactose-binding domain-like"/>
    <property type="match status" value="1"/>
</dbReference>
<keyword evidence="9" id="KW-1015">Disulfide bond</keyword>
<feature type="domain" description="Protein kinase" evidence="13">
    <location>
        <begin position="440"/>
        <end position="741"/>
    </location>
</feature>
<dbReference type="InterPro" id="IPR008979">
    <property type="entry name" value="Galactose-bd-like_sf"/>
</dbReference>
<dbReference type="PROSITE" id="PS00109">
    <property type="entry name" value="PROTEIN_KINASE_TYR"/>
    <property type="match status" value="1"/>
</dbReference>
<evidence type="ECO:0000256" key="1">
    <source>
        <dbReference type="ARBA" id="ARBA00004251"/>
    </source>
</evidence>
<keyword evidence="7 12" id="KW-1133">Transmembrane helix</keyword>
<dbReference type="Gene3D" id="3.30.200.20">
    <property type="entry name" value="Phosphorylase Kinase, domain 1"/>
    <property type="match status" value="1"/>
</dbReference>
<dbReference type="Gene3D" id="1.10.510.10">
    <property type="entry name" value="Transferase(Phosphotransferase) domain 1"/>
    <property type="match status" value="1"/>
</dbReference>
<dbReference type="Proteomes" id="UP000681967">
    <property type="component" value="Unassembled WGS sequence"/>
</dbReference>
<keyword evidence="10" id="KW-0675">Receptor</keyword>
<keyword evidence="2" id="KW-1003">Cell membrane</keyword>
<dbReference type="AlphaFoldDB" id="A0A815BRP7"/>
<evidence type="ECO:0000256" key="6">
    <source>
        <dbReference type="ARBA" id="ARBA00022840"/>
    </source>
</evidence>
<evidence type="ECO:0000259" key="13">
    <source>
        <dbReference type="PROSITE" id="PS50011"/>
    </source>
</evidence>
<dbReference type="GO" id="GO:0010976">
    <property type="term" value="P:positive regulation of neuron projection development"/>
    <property type="evidence" value="ECO:0007669"/>
    <property type="project" value="TreeGrafter"/>
</dbReference>
<dbReference type="PROSITE" id="PS50011">
    <property type="entry name" value="PROTEIN_KINASE_DOM"/>
    <property type="match status" value="1"/>
</dbReference>
<evidence type="ECO:0000256" key="7">
    <source>
        <dbReference type="ARBA" id="ARBA00022989"/>
    </source>
</evidence>
<dbReference type="GO" id="GO:0005524">
    <property type="term" value="F:ATP binding"/>
    <property type="evidence" value="ECO:0007669"/>
    <property type="project" value="UniProtKB-KW"/>
</dbReference>